<keyword evidence="2" id="KW-1185">Reference proteome</keyword>
<evidence type="ECO:0000313" key="1">
    <source>
        <dbReference type="EMBL" id="POS77417.1"/>
    </source>
</evidence>
<reference evidence="1" key="1">
    <citation type="submission" date="2017-09" db="EMBL/GenBank/DDBJ databases">
        <title>Polyketide synthases of a Diaporthe helianthi virulent isolate.</title>
        <authorList>
            <person name="Baroncelli R."/>
        </authorList>
    </citation>
    <scope>NUCLEOTIDE SEQUENCE [LARGE SCALE GENOMIC DNA]</scope>
    <source>
        <strain evidence="1">7/96</strain>
    </source>
</reference>
<proteinExistence type="predicted"/>
<dbReference type="OrthoDB" id="3902577at2759"/>
<name>A0A2P5I4G2_DIAHE</name>
<dbReference type="Gene3D" id="3.40.50.2300">
    <property type="match status" value="1"/>
</dbReference>
<evidence type="ECO:0000313" key="2">
    <source>
        <dbReference type="Proteomes" id="UP000094444"/>
    </source>
</evidence>
<comment type="caution">
    <text evidence="1">The sequence shown here is derived from an EMBL/GenBank/DDBJ whole genome shotgun (WGS) entry which is preliminary data.</text>
</comment>
<dbReference type="EMBL" id="MAVT02000272">
    <property type="protein sequence ID" value="POS77417.1"/>
    <property type="molecule type" value="Genomic_DNA"/>
</dbReference>
<dbReference type="Proteomes" id="UP000094444">
    <property type="component" value="Unassembled WGS sequence"/>
</dbReference>
<organism evidence="1 2">
    <name type="scientific">Diaporthe helianthi</name>
    <dbReference type="NCBI Taxonomy" id="158607"/>
    <lineage>
        <taxon>Eukaryota</taxon>
        <taxon>Fungi</taxon>
        <taxon>Dikarya</taxon>
        <taxon>Ascomycota</taxon>
        <taxon>Pezizomycotina</taxon>
        <taxon>Sordariomycetes</taxon>
        <taxon>Sordariomycetidae</taxon>
        <taxon>Diaporthales</taxon>
        <taxon>Diaporthaceae</taxon>
        <taxon>Diaporthe</taxon>
    </lineage>
</organism>
<sequence length="399" mass="44939">MADPLGTLMQVAEVVGKVIEIYEKIKDAPDQIRRIGRRMTRLNTILRNLEGLLRTDKKNSLARLGPALTDELLGVIKDIRKESEDLQVLFVKWDKDIGPWGMHFRFKFAAQAYFALGSSSDKLEALGNSIEEHREDLSDLLAVMMGFGINQLLVVGQVPGPASSEVVRQPSPSPSPSPPRTDFRIIFVDPYNVSRSIVAEAYTSLLREWTIRTGGQWRIKMAHSAGFFVRARGEVVDTIDSMQVLYPSYKLGLKDGHSLPAPTPLAALFENQMFNHPYKQDVKKVMESRRSRGLTRAMFKTYDYVLVFTDREEDNLIRLRNLLVDSNGKDVATAKRKGKVMHLGRYLTTDGARKEILAPKDDGDRDQWNAKVGQIKIAIKAFLKGELDWKQPPKGAAQS</sequence>
<gene>
    <name evidence="1" type="ORF">DHEL01_v204194</name>
</gene>
<protein>
    <submittedName>
        <fullName evidence="1">Uncharacterized protein</fullName>
    </submittedName>
</protein>
<accession>A0A2P5I4G2</accession>
<dbReference type="InParanoid" id="A0A2P5I4G2"/>
<dbReference type="AlphaFoldDB" id="A0A2P5I4G2"/>